<keyword evidence="8 17" id="KW-0547">Nucleotide-binding</keyword>
<keyword evidence="23" id="KW-1185">Reference proteome</keyword>
<dbReference type="SMART" id="SM00220">
    <property type="entry name" value="S_TKc"/>
    <property type="match status" value="1"/>
</dbReference>
<dbReference type="InterPro" id="IPR045272">
    <property type="entry name" value="ANXUR1/2-like"/>
</dbReference>
<evidence type="ECO:0000256" key="14">
    <source>
        <dbReference type="ARBA" id="ARBA00023279"/>
    </source>
</evidence>
<evidence type="ECO:0000256" key="20">
    <source>
        <dbReference type="SAM" id="SignalP"/>
    </source>
</evidence>
<dbReference type="PANTHER" id="PTHR34590">
    <property type="entry name" value="OS03G0124300 PROTEIN-RELATED"/>
    <property type="match status" value="1"/>
</dbReference>
<dbReference type="InterPro" id="IPR008271">
    <property type="entry name" value="Ser/Thr_kinase_AS"/>
</dbReference>
<dbReference type="CDD" id="cd14066">
    <property type="entry name" value="STKc_IRAK"/>
    <property type="match status" value="1"/>
</dbReference>
<dbReference type="InterPro" id="IPR011009">
    <property type="entry name" value="Kinase-like_dom_sf"/>
</dbReference>
<dbReference type="EMBL" id="CACSLK010035018">
    <property type="protein sequence ID" value="CAA0843286.1"/>
    <property type="molecule type" value="Genomic_DNA"/>
</dbReference>
<dbReference type="EC" id="2.7.11.1" evidence="2"/>
<dbReference type="Pfam" id="PF07714">
    <property type="entry name" value="PK_Tyr_Ser-Thr"/>
    <property type="match status" value="1"/>
</dbReference>
<feature type="domain" description="Protein kinase" evidence="21">
    <location>
        <begin position="549"/>
        <end position="823"/>
    </location>
</feature>
<evidence type="ECO:0000256" key="13">
    <source>
        <dbReference type="ARBA" id="ARBA00023180"/>
    </source>
</evidence>
<dbReference type="PROSITE" id="PS50011">
    <property type="entry name" value="PROTEIN_KINASE_DOM"/>
    <property type="match status" value="1"/>
</dbReference>
<comment type="caution">
    <text evidence="22">The sequence shown here is derived from an EMBL/GenBank/DDBJ whole genome shotgun (WGS) entry which is preliminary data.</text>
</comment>
<evidence type="ECO:0000256" key="16">
    <source>
        <dbReference type="ARBA" id="ARBA00048679"/>
    </source>
</evidence>
<dbReference type="Gene3D" id="2.60.120.430">
    <property type="entry name" value="Galactose-binding lectin"/>
    <property type="match status" value="2"/>
</dbReference>
<feature type="transmembrane region" description="Helical" evidence="19">
    <location>
        <begin position="458"/>
        <end position="481"/>
    </location>
</feature>
<dbReference type="InterPro" id="IPR001245">
    <property type="entry name" value="Ser-Thr/Tyr_kinase_cat_dom"/>
</dbReference>
<keyword evidence="14" id="KW-0278">Fertilization</keyword>
<dbReference type="AlphaFoldDB" id="A0A9N7RTD6"/>
<keyword evidence="10 17" id="KW-0067">ATP-binding</keyword>
<keyword evidence="4" id="KW-0723">Serine/threonine-protein kinase</keyword>
<dbReference type="GO" id="GO:0004714">
    <property type="term" value="F:transmembrane receptor protein tyrosine kinase activity"/>
    <property type="evidence" value="ECO:0007669"/>
    <property type="project" value="InterPro"/>
</dbReference>
<dbReference type="GO" id="GO:0005524">
    <property type="term" value="F:ATP binding"/>
    <property type="evidence" value="ECO:0007669"/>
    <property type="project" value="UniProtKB-UniRule"/>
</dbReference>
<evidence type="ECO:0000256" key="19">
    <source>
        <dbReference type="SAM" id="Phobius"/>
    </source>
</evidence>
<evidence type="ECO:0000256" key="7">
    <source>
        <dbReference type="ARBA" id="ARBA00022729"/>
    </source>
</evidence>
<dbReference type="Pfam" id="PF12819">
    <property type="entry name" value="Malectin_like"/>
    <property type="match status" value="1"/>
</dbReference>
<evidence type="ECO:0000313" key="22">
    <source>
        <dbReference type="EMBL" id="CAA0843286.1"/>
    </source>
</evidence>
<evidence type="ECO:0000256" key="2">
    <source>
        <dbReference type="ARBA" id="ARBA00012513"/>
    </source>
</evidence>
<evidence type="ECO:0000256" key="15">
    <source>
        <dbReference type="ARBA" id="ARBA00047899"/>
    </source>
</evidence>
<accession>A0A9N7RTD6</accession>
<comment type="subcellular location">
    <subcellularLocation>
        <location evidence="1">Cell membrane</location>
        <topology evidence="1">Single-pass type I membrane protein</topology>
    </subcellularLocation>
</comment>
<dbReference type="PROSITE" id="PS00108">
    <property type="entry name" value="PROTEIN_KINASE_ST"/>
    <property type="match status" value="1"/>
</dbReference>
<evidence type="ECO:0000256" key="5">
    <source>
        <dbReference type="ARBA" id="ARBA00022679"/>
    </source>
</evidence>
<dbReference type="Proteomes" id="UP001153555">
    <property type="component" value="Unassembled WGS sequence"/>
</dbReference>
<keyword evidence="22" id="KW-0675">Receptor</keyword>
<keyword evidence="11 19" id="KW-1133">Transmembrane helix</keyword>
<sequence>MKITNSHILITSFLTLLLLLLLVNASDAAGPPQEAPLVLSCGSTASTKDADGRTWEPDEKYLVGGPTSGSSTAAKADVQDPSLPSDIPYMTARIFQSEATYQFPLRNSTAHTLLRLHFYPSSYPNLNISNSYFSVVAGGFTLLANFSASLAAEALSQAYFIKEYYLPPLPKDAPPVLNVTLRPSDVQPAPSFTFLNGVEVISMPPLFDEDPTLAGSAGGNDADTAITVSVGSRSMEAVYRLNVGGQFIAPMNDSGGLMRSWYDDSVYIYGAGRGVAVQANTTVGYKGLPSYVAPLDVYGTYRSMGAFVDVNRNSNLTWVFQVDPGFMYLLRFHWCDSEMTKPNQRVFDVFINNRTAASEVDLYALTGSTATPTKKDYVVQVSNKTESDNQLWLALHPTDKTKAEFADVLLNGLEVFKLSDSKSNLAGPNPTISDMMRKYQEAQLAPKAFGSPEGGGGISILVTSAAGGAAAIGVAAAIFLFTYTRQRRNAKGDAYSTWLPISWNSGSSQGTSQGGGSGSGVGGASISTDAASNCRYFSLAEIRNATKNFDESNVIGVGGFGKVYKGVLDGDMKVAIKRSNPSSEQGVNEFQTEVEMLSRLRHRHLVSLIGFCEDNGEMILVYDYMGNGTLREHIYKGNKITLTWKQRLEICIGAARGLHYLHTGAKYTIIHRDVKTTNILVDEKWVAKVSDFGLSKTGPNMNQGGHVSTVVKGSFGYLDPEYFRRQQLTEKSDVYSFGVVLFEVLCARPALNPSLPKEQVSLADWALRCARNNTIQDNIDPQLKGKISPECLKKFTDTAEKCLADHGVDRPTMGDVLWNLEFALQLHDNPEDKRDGSSKTGSVDLESIGEEKIDHNSLIAMHRSMLSLTDDDHDACNARAKDDDNAGDIFSQIVNPTGR</sequence>
<dbReference type="GO" id="GO:0005886">
    <property type="term" value="C:plasma membrane"/>
    <property type="evidence" value="ECO:0007669"/>
    <property type="project" value="UniProtKB-SubCell"/>
</dbReference>
<gene>
    <name evidence="22" type="ORF">SHERM_09062</name>
</gene>
<evidence type="ECO:0000256" key="6">
    <source>
        <dbReference type="ARBA" id="ARBA00022692"/>
    </source>
</evidence>
<dbReference type="FunFam" id="3.30.200.20:FF:000039">
    <property type="entry name" value="receptor-like protein kinase FERONIA"/>
    <property type="match status" value="1"/>
</dbReference>
<keyword evidence="9 22" id="KW-0418">Kinase</keyword>
<keyword evidence="7 20" id="KW-0732">Signal</keyword>
<name>A0A9N7RTD6_STRHE</name>
<feature type="compositionally biased region" description="Basic and acidic residues" evidence="18">
    <location>
        <begin position="48"/>
        <end position="61"/>
    </location>
</feature>
<keyword evidence="12 19" id="KW-0472">Membrane</keyword>
<dbReference type="OrthoDB" id="1903759at2759"/>
<evidence type="ECO:0000256" key="17">
    <source>
        <dbReference type="PROSITE-ProRule" id="PRU10141"/>
    </source>
</evidence>
<dbReference type="Gene3D" id="3.30.200.20">
    <property type="entry name" value="Phosphorylase Kinase, domain 1"/>
    <property type="match status" value="1"/>
</dbReference>
<evidence type="ECO:0000259" key="21">
    <source>
        <dbReference type="PROSITE" id="PS50011"/>
    </source>
</evidence>
<evidence type="ECO:0000256" key="9">
    <source>
        <dbReference type="ARBA" id="ARBA00022777"/>
    </source>
</evidence>
<keyword evidence="5" id="KW-0808">Transferase</keyword>
<comment type="catalytic activity">
    <reaction evidence="15">
        <text>L-threonyl-[protein] + ATP = O-phospho-L-threonyl-[protein] + ADP + H(+)</text>
        <dbReference type="Rhea" id="RHEA:46608"/>
        <dbReference type="Rhea" id="RHEA-COMP:11060"/>
        <dbReference type="Rhea" id="RHEA-COMP:11605"/>
        <dbReference type="ChEBI" id="CHEBI:15378"/>
        <dbReference type="ChEBI" id="CHEBI:30013"/>
        <dbReference type="ChEBI" id="CHEBI:30616"/>
        <dbReference type="ChEBI" id="CHEBI:61977"/>
        <dbReference type="ChEBI" id="CHEBI:456216"/>
        <dbReference type="EC" id="2.7.11.1"/>
    </reaction>
</comment>
<feature type="chain" id="PRO_5040322424" description="non-specific serine/threonine protein kinase" evidence="20">
    <location>
        <begin position="29"/>
        <end position="899"/>
    </location>
</feature>
<evidence type="ECO:0000256" key="8">
    <source>
        <dbReference type="ARBA" id="ARBA00022741"/>
    </source>
</evidence>
<dbReference type="GO" id="GO:0004674">
    <property type="term" value="F:protein serine/threonine kinase activity"/>
    <property type="evidence" value="ECO:0007669"/>
    <property type="project" value="UniProtKB-KW"/>
</dbReference>
<evidence type="ECO:0000256" key="10">
    <source>
        <dbReference type="ARBA" id="ARBA00022840"/>
    </source>
</evidence>
<dbReference type="FunFam" id="2.60.120.430:FF:000007">
    <property type="entry name" value="FERONIA receptor-like kinase"/>
    <property type="match status" value="1"/>
</dbReference>
<evidence type="ECO:0000256" key="12">
    <source>
        <dbReference type="ARBA" id="ARBA00023136"/>
    </source>
</evidence>
<keyword evidence="6 19" id="KW-0812">Transmembrane</keyword>
<evidence type="ECO:0000256" key="11">
    <source>
        <dbReference type="ARBA" id="ARBA00022989"/>
    </source>
</evidence>
<evidence type="ECO:0000256" key="18">
    <source>
        <dbReference type="SAM" id="MobiDB-lite"/>
    </source>
</evidence>
<evidence type="ECO:0000256" key="4">
    <source>
        <dbReference type="ARBA" id="ARBA00022527"/>
    </source>
</evidence>
<reference evidence="22" key="1">
    <citation type="submission" date="2019-12" db="EMBL/GenBank/DDBJ databases">
        <authorList>
            <person name="Scholes J."/>
        </authorList>
    </citation>
    <scope>NUCLEOTIDE SEQUENCE</scope>
</reference>
<dbReference type="Gene3D" id="1.10.510.10">
    <property type="entry name" value="Transferase(Phosphotransferase) domain 1"/>
    <property type="match status" value="1"/>
</dbReference>
<dbReference type="PANTHER" id="PTHR34590:SF5">
    <property type="entry name" value="OS04G0586500 PROTEIN"/>
    <property type="match status" value="1"/>
</dbReference>
<dbReference type="FunFam" id="1.10.510.10:FF:000058">
    <property type="entry name" value="Receptor-like protein kinase FERONIA"/>
    <property type="match status" value="1"/>
</dbReference>
<feature type="signal peptide" evidence="20">
    <location>
        <begin position="1"/>
        <end position="28"/>
    </location>
</feature>
<proteinExistence type="predicted"/>
<feature type="region of interest" description="Disordered" evidence="18">
    <location>
        <begin position="45"/>
        <end position="82"/>
    </location>
</feature>
<evidence type="ECO:0000256" key="3">
    <source>
        <dbReference type="ARBA" id="ARBA00022475"/>
    </source>
</evidence>
<organism evidence="22 23">
    <name type="scientific">Striga hermonthica</name>
    <name type="common">Purple witchweed</name>
    <name type="synonym">Buchnera hermonthica</name>
    <dbReference type="NCBI Taxonomy" id="68872"/>
    <lineage>
        <taxon>Eukaryota</taxon>
        <taxon>Viridiplantae</taxon>
        <taxon>Streptophyta</taxon>
        <taxon>Embryophyta</taxon>
        <taxon>Tracheophyta</taxon>
        <taxon>Spermatophyta</taxon>
        <taxon>Magnoliopsida</taxon>
        <taxon>eudicotyledons</taxon>
        <taxon>Gunneridae</taxon>
        <taxon>Pentapetalae</taxon>
        <taxon>asterids</taxon>
        <taxon>lamiids</taxon>
        <taxon>Lamiales</taxon>
        <taxon>Orobanchaceae</taxon>
        <taxon>Buchnereae</taxon>
        <taxon>Striga</taxon>
    </lineage>
</organism>
<dbReference type="InterPro" id="IPR017441">
    <property type="entry name" value="Protein_kinase_ATP_BS"/>
</dbReference>
<keyword evidence="13" id="KW-0325">Glycoprotein</keyword>
<comment type="catalytic activity">
    <reaction evidence="16">
        <text>L-seryl-[protein] + ATP = O-phospho-L-seryl-[protein] + ADP + H(+)</text>
        <dbReference type="Rhea" id="RHEA:17989"/>
        <dbReference type="Rhea" id="RHEA-COMP:9863"/>
        <dbReference type="Rhea" id="RHEA-COMP:11604"/>
        <dbReference type="ChEBI" id="CHEBI:15378"/>
        <dbReference type="ChEBI" id="CHEBI:29999"/>
        <dbReference type="ChEBI" id="CHEBI:30616"/>
        <dbReference type="ChEBI" id="CHEBI:83421"/>
        <dbReference type="ChEBI" id="CHEBI:456216"/>
        <dbReference type="EC" id="2.7.11.1"/>
    </reaction>
</comment>
<dbReference type="SUPFAM" id="SSF56112">
    <property type="entry name" value="Protein kinase-like (PK-like)"/>
    <property type="match status" value="1"/>
</dbReference>
<evidence type="ECO:0000313" key="23">
    <source>
        <dbReference type="Proteomes" id="UP001153555"/>
    </source>
</evidence>
<evidence type="ECO:0000256" key="1">
    <source>
        <dbReference type="ARBA" id="ARBA00004251"/>
    </source>
</evidence>
<dbReference type="InterPro" id="IPR024788">
    <property type="entry name" value="Malectin-like_Carb-bd_dom"/>
</dbReference>
<feature type="binding site" evidence="17">
    <location>
        <position position="577"/>
    </location>
    <ligand>
        <name>ATP</name>
        <dbReference type="ChEBI" id="CHEBI:30616"/>
    </ligand>
</feature>
<dbReference type="PROSITE" id="PS00107">
    <property type="entry name" value="PROTEIN_KINASE_ATP"/>
    <property type="match status" value="1"/>
</dbReference>
<dbReference type="FunFam" id="2.60.120.430:FF:000003">
    <property type="entry name" value="FERONIA receptor-like kinase"/>
    <property type="match status" value="1"/>
</dbReference>
<dbReference type="InterPro" id="IPR000719">
    <property type="entry name" value="Prot_kinase_dom"/>
</dbReference>
<protein>
    <recommendedName>
        <fullName evidence="2">non-specific serine/threonine protein kinase</fullName>
        <ecNumber evidence="2">2.7.11.1</ecNumber>
    </recommendedName>
</protein>
<keyword evidence="3" id="KW-1003">Cell membrane</keyword>